<feature type="domain" description="FAS1" evidence="4">
    <location>
        <begin position="126"/>
        <end position="237"/>
    </location>
</feature>
<dbReference type="SUPFAM" id="SSF82153">
    <property type="entry name" value="FAS1 domain"/>
    <property type="match status" value="1"/>
</dbReference>
<organism evidence="5 6">
    <name type="scientific">Stephania yunnanensis</name>
    <dbReference type="NCBI Taxonomy" id="152371"/>
    <lineage>
        <taxon>Eukaryota</taxon>
        <taxon>Viridiplantae</taxon>
        <taxon>Streptophyta</taxon>
        <taxon>Embryophyta</taxon>
        <taxon>Tracheophyta</taxon>
        <taxon>Spermatophyta</taxon>
        <taxon>Magnoliopsida</taxon>
        <taxon>Ranunculales</taxon>
        <taxon>Menispermaceae</taxon>
        <taxon>Menispermoideae</taxon>
        <taxon>Cissampelideae</taxon>
        <taxon>Stephania</taxon>
    </lineage>
</organism>
<keyword evidence="3" id="KW-0472">Membrane</keyword>
<evidence type="ECO:0000313" key="6">
    <source>
        <dbReference type="Proteomes" id="UP001420932"/>
    </source>
</evidence>
<keyword evidence="6" id="KW-1185">Reference proteome</keyword>
<feature type="region of interest" description="Disordered" evidence="2">
    <location>
        <begin position="244"/>
        <end position="266"/>
    </location>
</feature>
<evidence type="ECO:0000256" key="2">
    <source>
        <dbReference type="SAM" id="MobiDB-lite"/>
    </source>
</evidence>
<dbReference type="PANTHER" id="PTHR33985">
    <property type="entry name" value="OS02G0491300 PROTEIN-RELATED"/>
    <property type="match status" value="1"/>
</dbReference>
<sequence>MNRKAPSRTGPIATTSRLSHEYKLHTSHNKTQKERKVIKIKQARVPPLMASLLFFESKTLALALTLLLLLHLHVFSLNGTFFAHAIPESELQEMLSALRSRGYNLFANAITASDLRFDVLAGQQFTFFAPTDSALFALDMKATASSYLSSLSLHIAPRRRLTAADLRSFATARSSSSARPPILRTLLPNRSVRLTVSMKRSPESYVIFVDGVAVAVPGLFYGLHVAVHGLDGILSRKSSVLDLSAPSPSDEDLSSGGGAVGANDDGGFPSPSYDVNLISPVVQDLRAAAAAPVVQQPPMTKSPEFASPGGGFPVPEIQPTLVRYPYAMLPVDGSPRPEVHPPMPGSPDVMSPSNGFPASVVQPPVMSSPGMMSPAELYGPIRSPVESPVLPVSPGYGFPVPELYDPRPPVEAPAVQVSPVEAPVVAPPPGSIEGDDLVKRLEAIVGEMPKARLGFLEF</sequence>
<dbReference type="PANTHER" id="PTHR33985:SF15">
    <property type="entry name" value="FASCICLIN-LIKE ARABINOGALACTAN PROTEIN 19"/>
    <property type="match status" value="1"/>
</dbReference>
<dbReference type="SMART" id="SM00554">
    <property type="entry name" value="FAS1"/>
    <property type="match status" value="1"/>
</dbReference>
<feature type="transmembrane region" description="Helical" evidence="3">
    <location>
        <begin position="205"/>
        <end position="227"/>
    </location>
</feature>
<dbReference type="AlphaFoldDB" id="A0AAP0L2X2"/>
<dbReference type="Pfam" id="PF02469">
    <property type="entry name" value="Fasciclin"/>
    <property type="match status" value="1"/>
</dbReference>
<dbReference type="InterPro" id="IPR052806">
    <property type="entry name" value="Fasciclin-like_AGP"/>
</dbReference>
<comment type="similarity">
    <text evidence="1">Belongs to the fasciclin-like AGP family.</text>
</comment>
<dbReference type="InterPro" id="IPR000782">
    <property type="entry name" value="FAS1_domain"/>
</dbReference>
<evidence type="ECO:0000313" key="5">
    <source>
        <dbReference type="EMBL" id="KAK9162678.1"/>
    </source>
</evidence>
<protein>
    <recommendedName>
        <fullName evidence="4">FAS1 domain-containing protein</fullName>
    </recommendedName>
</protein>
<dbReference type="Gene3D" id="2.30.180.10">
    <property type="entry name" value="FAS1 domain"/>
    <property type="match status" value="1"/>
</dbReference>
<name>A0AAP0L2X2_9MAGN</name>
<evidence type="ECO:0000259" key="4">
    <source>
        <dbReference type="SMART" id="SM00554"/>
    </source>
</evidence>
<evidence type="ECO:0000256" key="3">
    <source>
        <dbReference type="SAM" id="Phobius"/>
    </source>
</evidence>
<reference evidence="5 6" key="1">
    <citation type="submission" date="2024-01" db="EMBL/GenBank/DDBJ databases">
        <title>Genome assemblies of Stephania.</title>
        <authorList>
            <person name="Yang L."/>
        </authorList>
    </citation>
    <scope>NUCLEOTIDE SEQUENCE [LARGE SCALE GENOMIC DNA]</scope>
    <source>
        <strain evidence="5">YNDBR</strain>
        <tissue evidence="5">Leaf</tissue>
    </source>
</reference>
<comment type="caution">
    <text evidence="5">The sequence shown here is derived from an EMBL/GenBank/DDBJ whole genome shotgun (WGS) entry which is preliminary data.</text>
</comment>
<keyword evidence="3" id="KW-1133">Transmembrane helix</keyword>
<proteinExistence type="inferred from homology"/>
<dbReference type="Proteomes" id="UP001420932">
    <property type="component" value="Unassembled WGS sequence"/>
</dbReference>
<keyword evidence="3" id="KW-0812">Transmembrane</keyword>
<dbReference type="InterPro" id="IPR036378">
    <property type="entry name" value="FAS1_dom_sf"/>
</dbReference>
<evidence type="ECO:0000256" key="1">
    <source>
        <dbReference type="ARBA" id="ARBA00007843"/>
    </source>
</evidence>
<gene>
    <name evidence="5" type="ORF">Syun_003580</name>
</gene>
<dbReference type="EMBL" id="JBBNAF010000002">
    <property type="protein sequence ID" value="KAK9162678.1"/>
    <property type="molecule type" value="Genomic_DNA"/>
</dbReference>
<accession>A0AAP0L2X2</accession>